<evidence type="ECO:0000313" key="2">
    <source>
        <dbReference type="Proteomes" id="UP000814140"/>
    </source>
</evidence>
<gene>
    <name evidence="1" type="ORF">BV25DRAFT_1762217</name>
</gene>
<sequence>ILDDKGRVLVKMAGRPGGTQDWQDVARDASAAMLAEAQALGLSEKASQHARGTYPVLHAGFSHGVGPTTPYNIYYAKDCPKGAAIRRLVRHPAFLRLSAFASSAFSVAAPRLFEHYEEVVSRAQGAQPGLEKPFKNSVFPTATFNFGPQAVTYCHKDHLNVPYGWCAVTALGNYDPTKGGHLYLWELKLVIEFPPGSTILLPSAILTHGNTPIASGEVRQAFTQYCAGSLARWCMYGFRTAALVQRSAPEVKKYLD</sequence>
<evidence type="ECO:0000313" key="1">
    <source>
        <dbReference type="EMBL" id="KAI0054533.1"/>
    </source>
</evidence>
<protein>
    <submittedName>
        <fullName evidence="1">Uncharacterized protein</fullName>
    </submittedName>
</protein>
<reference evidence="1" key="1">
    <citation type="submission" date="2021-03" db="EMBL/GenBank/DDBJ databases">
        <authorList>
            <consortium name="DOE Joint Genome Institute"/>
            <person name="Ahrendt S."/>
            <person name="Looney B.P."/>
            <person name="Miyauchi S."/>
            <person name="Morin E."/>
            <person name="Drula E."/>
            <person name="Courty P.E."/>
            <person name="Chicoki N."/>
            <person name="Fauchery L."/>
            <person name="Kohler A."/>
            <person name="Kuo A."/>
            <person name="Labutti K."/>
            <person name="Pangilinan J."/>
            <person name="Lipzen A."/>
            <person name="Riley R."/>
            <person name="Andreopoulos W."/>
            <person name="He G."/>
            <person name="Johnson J."/>
            <person name="Barry K.W."/>
            <person name="Grigoriev I.V."/>
            <person name="Nagy L."/>
            <person name="Hibbett D."/>
            <person name="Henrissat B."/>
            <person name="Matheny P.B."/>
            <person name="Labbe J."/>
            <person name="Martin F."/>
        </authorList>
    </citation>
    <scope>NUCLEOTIDE SEQUENCE</scope>
    <source>
        <strain evidence="1">HHB10654</strain>
    </source>
</reference>
<proteinExistence type="predicted"/>
<comment type="caution">
    <text evidence="1">The sequence shown here is derived from an EMBL/GenBank/DDBJ whole genome shotgun (WGS) entry which is preliminary data.</text>
</comment>
<reference evidence="1" key="2">
    <citation type="journal article" date="2022" name="New Phytol.">
        <title>Evolutionary transition to the ectomycorrhizal habit in the genomes of a hyperdiverse lineage of mushroom-forming fungi.</title>
        <authorList>
            <person name="Looney B."/>
            <person name="Miyauchi S."/>
            <person name="Morin E."/>
            <person name="Drula E."/>
            <person name="Courty P.E."/>
            <person name="Kohler A."/>
            <person name="Kuo A."/>
            <person name="LaButti K."/>
            <person name="Pangilinan J."/>
            <person name="Lipzen A."/>
            <person name="Riley R."/>
            <person name="Andreopoulos W."/>
            <person name="He G."/>
            <person name="Johnson J."/>
            <person name="Nolan M."/>
            <person name="Tritt A."/>
            <person name="Barry K.W."/>
            <person name="Grigoriev I.V."/>
            <person name="Nagy L.G."/>
            <person name="Hibbett D."/>
            <person name="Henrissat B."/>
            <person name="Matheny P.B."/>
            <person name="Labbe J."/>
            <person name="Martin F.M."/>
        </authorList>
    </citation>
    <scope>NUCLEOTIDE SEQUENCE</scope>
    <source>
        <strain evidence="1">HHB10654</strain>
    </source>
</reference>
<organism evidence="1 2">
    <name type="scientific">Artomyces pyxidatus</name>
    <dbReference type="NCBI Taxonomy" id="48021"/>
    <lineage>
        <taxon>Eukaryota</taxon>
        <taxon>Fungi</taxon>
        <taxon>Dikarya</taxon>
        <taxon>Basidiomycota</taxon>
        <taxon>Agaricomycotina</taxon>
        <taxon>Agaricomycetes</taxon>
        <taxon>Russulales</taxon>
        <taxon>Auriscalpiaceae</taxon>
        <taxon>Artomyces</taxon>
    </lineage>
</organism>
<dbReference type="Proteomes" id="UP000814140">
    <property type="component" value="Unassembled WGS sequence"/>
</dbReference>
<feature type="non-terminal residue" evidence="1">
    <location>
        <position position="256"/>
    </location>
</feature>
<dbReference type="EMBL" id="MU277400">
    <property type="protein sequence ID" value="KAI0054533.1"/>
    <property type="molecule type" value="Genomic_DNA"/>
</dbReference>
<feature type="non-terminal residue" evidence="1">
    <location>
        <position position="1"/>
    </location>
</feature>
<keyword evidence="2" id="KW-1185">Reference proteome</keyword>
<name>A0ACB8SF73_9AGAM</name>
<accession>A0ACB8SF73</accession>